<dbReference type="Proteomes" id="UP000838672">
    <property type="component" value="Unassembled WGS sequence"/>
</dbReference>
<evidence type="ECO:0008006" key="3">
    <source>
        <dbReference type="Google" id="ProtNLM"/>
    </source>
</evidence>
<proteinExistence type="predicted"/>
<gene>
    <name evidence="1" type="ORF">VST7929_00928</name>
</gene>
<sequence>MCVVNTDSARLRRERKTIDTMVRFYCHSLHRSGSLCPDCESHLAYAMARLDQCRLGDQKPTCGRCAVSCYQAANRLAIQHIIRWAMPRLAWRYPWLYLSAKWDEFSSSQSKYCGKGHATGMDKVSYKQGSVTR</sequence>
<accession>A0ABM8ZT38</accession>
<name>A0ABM8ZT38_9VIBR</name>
<dbReference type="NCBIfam" id="NF007714">
    <property type="entry name" value="PRK10410.1-2"/>
    <property type="match status" value="1"/>
</dbReference>
<dbReference type="InterPro" id="IPR020483">
    <property type="entry name" value="Uncharacterised_YgbA"/>
</dbReference>
<dbReference type="RefSeq" id="WP_290368669.1">
    <property type="nucleotide sequence ID" value="NZ_CAKLDI010000001.1"/>
</dbReference>
<keyword evidence="2" id="KW-1185">Reference proteome</keyword>
<comment type="caution">
    <text evidence="1">The sequence shown here is derived from an EMBL/GenBank/DDBJ whole genome shotgun (WGS) entry which is preliminary data.</text>
</comment>
<evidence type="ECO:0000313" key="1">
    <source>
        <dbReference type="EMBL" id="CAH0533075.1"/>
    </source>
</evidence>
<dbReference type="Pfam" id="PF11756">
    <property type="entry name" value="YgbA_NO"/>
    <property type="match status" value="1"/>
</dbReference>
<reference evidence="1" key="1">
    <citation type="submission" date="2021-11" db="EMBL/GenBank/DDBJ databases">
        <authorList>
            <person name="Rodrigo-Torres L."/>
            <person name="Arahal R. D."/>
            <person name="Lucena T."/>
        </authorList>
    </citation>
    <scope>NUCLEOTIDE SEQUENCE</scope>
    <source>
        <strain evidence="1">CECT 7929</strain>
    </source>
</reference>
<evidence type="ECO:0000313" key="2">
    <source>
        <dbReference type="Proteomes" id="UP000838672"/>
    </source>
</evidence>
<organism evidence="1 2">
    <name type="scientific">Vibrio stylophorae</name>
    <dbReference type="NCBI Taxonomy" id="659351"/>
    <lineage>
        <taxon>Bacteria</taxon>
        <taxon>Pseudomonadati</taxon>
        <taxon>Pseudomonadota</taxon>
        <taxon>Gammaproteobacteria</taxon>
        <taxon>Vibrionales</taxon>
        <taxon>Vibrionaceae</taxon>
        <taxon>Vibrio</taxon>
    </lineage>
</organism>
<dbReference type="EMBL" id="CAKLDI010000001">
    <property type="protein sequence ID" value="CAH0533075.1"/>
    <property type="molecule type" value="Genomic_DNA"/>
</dbReference>
<protein>
    <recommendedName>
        <fullName evidence="3">Nitrous oxide-stimulated promoter family protein</fullName>
    </recommendedName>
</protein>